<dbReference type="RefSeq" id="WP_310841451.1">
    <property type="nucleotide sequence ID" value="NZ_JAVLSJ010000017.1"/>
</dbReference>
<sequence>MKLHNTNAHALAKAAGVSQSSLARFLYASRKSVTPSAQKVLDFIHKRHNRHKPAMPENVTLRAAPSQRDSDGLELINAAVMELWDGERRTATVIASLISALKPAFHIVMAAGSQDSTGS</sequence>
<dbReference type="Proteomes" id="UP001246576">
    <property type="component" value="Unassembled WGS sequence"/>
</dbReference>
<proteinExistence type="predicted"/>
<reference evidence="1" key="1">
    <citation type="submission" date="2023-09" db="EMBL/GenBank/DDBJ databases">
        <title>Description of first Herbaspirillum huttiense subsp. nephrolepsisexaltata and Herbaspirillum huttiense subsp. lycopersicon.</title>
        <authorList>
            <person name="Poudel M."/>
            <person name="Sharma A."/>
            <person name="Goss E."/>
            <person name="Tapia J.H."/>
            <person name="Harmon C.M."/>
            <person name="Jones J.B."/>
        </authorList>
    </citation>
    <scope>NUCLEOTIDE SEQUENCE</scope>
    <source>
        <strain evidence="1">SE1</strain>
    </source>
</reference>
<name>A0ABU2EU65_9BURK</name>
<evidence type="ECO:0000313" key="1">
    <source>
        <dbReference type="EMBL" id="MDR9851375.1"/>
    </source>
</evidence>
<evidence type="ECO:0000313" key="2">
    <source>
        <dbReference type="Proteomes" id="UP001246576"/>
    </source>
</evidence>
<organism evidence="1 2">
    <name type="scientific">Herbaspirillum huttiense subsp. lycopersici</name>
    <dbReference type="NCBI Taxonomy" id="3074428"/>
    <lineage>
        <taxon>Bacteria</taxon>
        <taxon>Pseudomonadati</taxon>
        <taxon>Pseudomonadota</taxon>
        <taxon>Betaproteobacteria</taxon>
        <taxon>Burkholderiales</taxon>
        <taxon>Oxalobacteraceae</taxon>
        <taxon>Herbaspirillum</taxon>
    </lineage>
</organism>
<accession>A0ABU2EU65</accession>
<dbReference type="EMBL" id="JAVLSJ010000017">
    <property type="protein sequence ID" value="MDR9851375.1"/>
    <property type="molecule type" value="Genomic_DNA"/>
</dbReference>
<gene>
    <name evidence="1" type="ORF">RI048_24330</name>
</gene>
<protein>
    <submittedName>
        <fullName evidence="1">Uncharacterized protein</fullName>
    </submittedName>
</protein>
<keyword evidence="2" id="KW-1185">Reference proteome</keyword>
<comment type="caution">
    <text evidence="1">The sequence shown here is derived from an EMBL/GenBank/DDBJ whole genome shotgun (WGS) entry which is preliminary data.</text>
</comment>